<dbReference type="EMBL" id="JAUQSZ010000013">
    <property type="protein sequence ID" value="MDO7844115.1"/>
    <property type="molecule type" value="Genomic_DNA"/>
</dbReference>
<evidence type="ECO:0000256" key="1">
    <source>
        <dbReference type="SAM" id="Phobius"/>
    </source>
</evidence>
<keyword evidence="3" id="KW-1185">Reference proteome</keyword>
<evidence type="ECO:0000313" key="3">
    <source>
        <dbReference type="Proteomes" id="UP001176468"/>
    </source>
</evidence>
<keyword evidence="1" id="KW-0812">Transmembrane</keyword>
<reference evidence="2" key="1">
    <citation type="submission" date="2023-07" db="EMBL/GenBank/DDBJ databases">
        <authorList>
            <person name="Kim M.K."/>
        </authorList>
    </citation>
    <scope>NUCLEOTIDE SEQUENCE</scope>
    <source>
        <strain evidence="2">CA1-15</strain>
    </source>
</reference>
<proteinExistence type="predicted"/>
<protein>
    <submittedName>
        <fullName evidence="2">Uncharacterized protein</fullName>
    </submittedName>
</protein>
<comment type="caution">
    <text evidence="2">The sequence shown here is derived from an EMBL/GenBank/DDBJ whole genome shotgun (WGS) entry which is preliminary data.</text>
</comment>
<evidence type="ECO:0000313" key="2">
    <source>
        <dbReference type="EMBL" id="MDO7844115.1"/>
    </source>
</evidence>
<keyword evidence="1" id="KW-0472">Membrane</keyword>
<organism evidence="2 3">
    <name type="scientific">Sphingomonas immobilis</name>
    <dbReference type="NCBI Taxonomy" id="3063997"/>
    <lineage>
        <taxon>Bacteria</taxon>
        <taxon>Pseudomonadati</taxon>
        <taxon>Pseudomonadota</taxon>
        <taxon>Alphaproteobacteria</taxon>
        <taxon>Sphingomonadales</taxon>
        <taxon>Sphingomonadaceae</taxon>
        <taxon>Sphingomonas</taxon>
    </lineage>
</organism>
<feature type="transmembrane region" description="Helical" evidence="1">
    <location>
        <begin position="6"/>
        <end position="22"/>
    </location>
</feature>
<sequence>MKTIYDWITVAIFCAIITLFLSRSVAETKVPGDFLIHYLVASVGCAVANYLGNEGYHFAAAAMIAASVGYVFYFLRPLAR</sequence>
<accession>A0ABT9A4H2</accession>
<feature type="transmembrane region" description="Helical" evidence="1">
    <location>
        <begin position="34"/>
        <end position="52"/>
    </location>
</feature>
<dbReference type="InterPro" id="IPR054655">
    <property type="entry name" value="XrtV-like"/>
</dbReference>
<dbReference type="RefSeq" id="WP_304562577.1">
    <property type="nucleotide sequence ID" value="NZ_JAUQSZ010000013.1"/>
</dbReference>
<keyword evidence="1" id="KW-1133">Transmembrane helix</keyword>
<feature type="transmembrane region" description="Helical" evidence="1">
    <location>
        <begin position="58"/>
        <end position="75"/>
    </location>
</feature>
<dbReference type="NCBIfam" id="NF045607">
    <property type="entry name" value="exo_Victor_syst"/>
    <property type="match status" value="1"/>
</dbReference>
<name>A0ABT9A4H2_9SPHN</name>
<dbReference type="Proteomes" id="UP001176468">
    <property type="component" value="Unassembled WGS sequence"/>
</dbReference>
<gene>
    <name evidence="2" type="ORF">Q5H94_17440</name>
</gene>